<evidence type="ECO:0000256" key="2">
    <source>
        <dbReference type="SAM" id="SignalP"/>
    </source>
</evidence>
<feature type="signal peptide" evidence="2">
    <location>
        <begin position="1"/>
        <end position="19"/>
    </location>
</feature>
<reference evidence="4" key="1">
    <citation type="journal article" date="2019" name="Int. J. Syst. Evol. Microbiol.">
        <title>The Global Catalogue of Microorganisms (GCM) 10K type strain sequencing project: providing services to taxonomists for standard genome sequencing and annotation.</title>
        <authorList>
            <consortium name="The Broad Institute Genomics Platform"/>
            <consortium name="The Broad Institute Genome Sequencing Center for Infectious Disease"/>
            <person name="Wu L."/>
            <person name="Ma J."/>
        </authorList>
    </citation>
    <scope>NUCLEOTIDE SEQUENCE [LARGE SCALE GENOMIC DNA]</scope>
    <source>
        <strain evidence="4">JCM 9092</strain>
    </source>
</reference>
<dbReference type="RefSeq" id="WP_344524879.1">
    <property type="nucleotide sequence ID" value="NZ_BAAAUG010000104.1"/>
</dbReference>
<keyword evidence="2" id="KW-0732">Signal</keyword>
<dbReference type="PROSITE" id="PS51257">
    <property type="entry name" value="PROKAR_LIPOPROTEIN"/>
    <property type="match status" value="1"/>
</dbReference>
<keyword evidence="3" id="KW-0449">Lipoprotein</keyword>
<accession>A0ABP6MYM2</accession>
<comment type="caution">
    <text evidence="3">The sequence shown here is derived from an EMBL/GenBank/DDBJ whole genome shotgun (WGS) entry which is preliminary data.</text>
</comment>
<evidence type="ECO:0000313" key="3">
    <source>
        <dbReference type="EMBL" id="GAA3125710.1"/>
    </source>
</evidence>
<evidence type="ECO:0000313" key="4">
    <source>
        <dbReference type="Proteomes" id="UP001501637"/>
    </source>
</evidence>
<evidence type="ECO:0000256" key="1">
    <source>
        <dbReference type="SAM" id="MobiDB-lite"/>
    </source>
</evidence>
<proteinExistence type="predicted"/>
<dbReference type="EMBL" id="BAAAUG010000104">
    <property type="protein sequence ID" value="GAA3125710.1"/>
    <property type="molecule type" value="Genomic_DNA"/>
</dbReference>
<keyword evidence="4" id="KW-1185">Reference proteome</keyword>
<dbReference type="Proteomes" id="UP001501637">
    <property type="component" value="Unassembled WGS sequence"/>
</dbReference>
<sequence length="215" mass="23047">MNRRFLPVAVAITASTALLLTGCGSGGSDDDQPDKVKGAGGGDKDTSASAGASAKPDGSERPEIKLPKDFQADFAGWKNSDPKLQAIMDDGKERLLASYAAIINEDPKDDAFTFYNTRDALRTGTTWIKSFTDDDLTLIGKVRVFQPQPRISPDGSGTLFYCVDEGKGSTRDTKTGKITHTPADDALVLYRTKLSKTDEGIWKTTMVQSEGGACK</sequence>
<name>A0ABP6MYM2_9ACTN</name>
<feature type="region of interest" description="Disordered" evidence="1">
    <location>
        <begin position="23"/>
        <end position="64"/>
    </location>
</feature>
<gene>
    <name evidence="3" type="ORF">GCM10010449_53970</name>
</gene>
<organism evidence="3 4">
    <name type="scientific">Streptomyces rectiviolaceus</name>
    <dbReference type="NCBI Taxonomy" id="332591"/>
    <lineage>
        <taxon>Bacteria</taxon>
        <taxon>Bacillati</taxon>
        <taxon>Actinomycetota</taxon>
        <taxon>Actinomycetes</taxon>
        <taxon>Kitasatosporales</taxon>
        <taxon>Streptomycetaceae</taxon>
        <taxon>Streptomyces</taxon>
    </lineage>
</organism>
<feature type="compositionally biased region" description="Basic and acidic residues" evidence="1">
    <location>
        <begin position="33"/>
        <end position="46"/>
    </location>
</feature>
<protein>
    <submittedName>
        <fullName evidence="3">Lipoprotein</fullName>
    </submittedName>
</protein>
<feature type="chain" id="PRO_5045156368" evidence="2">
    <location>
        <begin position="20"/>
        <end position="215"/>
    </location>
</feature>